<dbReference type="EMBL" id="BGPR01011122">
    <property type="protein sequence ID" value="GBN49719.1"/>
    <property type="molecule type" value="Genomic_DNA"/>
</dbReference>
<evidence type="ECO:0000313" key="2">
    <source>
        <dbReference type="Proteomes" id="UP000499080"/>
    </source>
</evidence>
<reference evidence="1 2" key="1">
    <citation type="journal article" date="2019" name="Sci. Rep.">
        <title>Orb-weaving spider Araneus ventricosus genome elucidates the spidroin gene catalogue.</title>
        <authorList>
            <person name="Kono N."/>
            <person name="Nakamura H."/>
            <person name="Ohtoshi R."/>
            <person name="Moran D.A.P."/>
            <person name="Shinohara A."/>
            <person name="Yoshida Y."/>
            <person name="Fujiwara M."/>
            <person name="Mori M."/>
            <person name="Tomita M."/>
            <person name="Arakawa K."/>
        </authorList>
    </citation>
    <scope>NUCLEOTIDE SEQUENCE [LARGE SCALE GENOMIC DNA]</scope>
</reference>
<evidence type="ECO:0000313" key="1">
    <source>
        <dbReference type="EMBL" id="GBN49719.1"/>
    </source>
</evidence>
<feature type="non-terminal residue" evidence="1">
    <location>
        <position position="1"/>
    </location>
</feature>
<organism evidence="1 2">
    <name type="scientific">Araneus ventricosus</name>
    <name type="common">Orbweaver spider</name>
    <name type="synonym">Epeira ventricosa</name>
    <dbReference type="NCBI Taxonomy" id="182803"/>
    <lineage>
        <taxon>Eukaryota</taxon>
        <taxon>Metazoa</taxon>
        <taxon>Ecdysozoa</taxon>
        <taxon>Arthropoda</taxon>
        <taxon>Chelicerata</taxon>
        <taxon>Arachnida</taxon>
        <taxon>Araneae</taxon>
        <taxon>Araneomorphae</taxon>
        <taxon>Entelegynae</taxon>
        <taxon>Araneoidea</taxon>
        <taxon>Araneidae</taxon>
        <taxon>Araneus</taxon>
    </lineage>
</organism>
<protein>
    <submittedName>
        <fullName evidence="1">Uncharacterized protein</fullName>
    </submittedName>
</protein>
<comment type="caution">
    <text evidence="1">The sequence shown here is derived from an EMBL/GenBank/DDBJ whole genome shotgun (WGS) entry which is preliminary data.</text>
</comment>
<dbReference type="Proteomes" id="UP000499080">
    <property type="component" value="Unassembled WGS sequence"/>
</dbReference>
<proteinExistence type="predicted"/>
<gene>
    <name evidence="1" type="ORF">AVEN_202433_1</name>
</gene>
<keyword evidence="2" id="KW-1185">Reference proteome</keyword>
<accession>A0A4Y2PF81</accession>
<dbReference type="AlphaFoldDB" id="A0A4Y2PF81"/>
<sequence length="579" mass="67148">RYKKKKAPEDEEEEEPPTKTEKLAIWNQMYFIASMSLYCEQQNLRSLEDFFLDKDVYLYDVTESGMRDMELDAFYSFYLSQAQFTKMPRSALVHRVHYFDFREIMGVYKTFEIANYSEIRSDILFMRQQEFSNSLRFLPRFESQTSSVYFNKPVTLWECLNVETFAEQPSTGDCRGFVSNWLQLMSWWRLANVRLQDACRQTHQLIRLRRNRGGPHLFNRVAESADDLDALMANLDLHHGSAELAALRQCFSLERNVPDGRVFVPNYECDFGAPKDILFCNISEDSRLIAFVVGCSYHNINTCFVVQRVIASELEGEDLFEKIEATLRPLAVEFFFEVISTLRIGVKFDDYLASVIEGCLENFKEYVLALKRARDANEIVENALERTIRVWTRTLQHCIDVSLCNRRILALLHDKAKAVVTNSMEQLVLDVLKNGVLLAHKVFQNDFVTENILLELATHPLKTHNFGLFETSCAQVAYSLVSAYKIMHNRCPHPEGCFWLPDNFPRREFVAFIDELRGTCGLQQLGTETTAMRLRHALQEVQHFLSRALSDGLRNLTVLAQKGNELLDTAKYFEDLRNS</sequence>
<name>A0A4Y2PF81_ARAVE</name>
<dbReference type="OrthoDB" id="6424810at2759"/>